<dbReference type="Proteomes" id="UP000037848">
    <property type="component" value="Unassembled WGS sequence"/>
</dbReference>
<evidence type="ECO:0000313" key="2">
    <source>
        <dbReference type="Proteomes" id="UP000037848"/>
    </source>
</evidence>
<dbReference type="EMBL" id="LHPH01000020">
    <property type="protein sequence ID" value="KPH60760.1"/>
    <property type="molecule type" value="Genomic_DNA"/>
</dbReference>
<evidence type="ECO:0000313" key="1">
    <source>
        <dbReference type="EMBL" id="KPH60760.1"/>
    </source>
</evidence>
<dbReference type="PATRIC" id="fig|187330.3.peg.1584"/>
<dbReference type="STRING" id="187330.AMS58_16830"/>
<proteinExistence type="predicted"/>
<dbReference type="OrthoDB" id="6292139at2"/>
<sequence length="191" mass="21480">MTDKFTSNKIASLYRDGATEQPSSALDQQILQNAVNAVQPKVKSKRFYQTWYGRLSTAASLMLVSLLYWQNTDQFTSVNDLPALEPDANINSTPFIKRSERAAPASLLAEPMADELKLEVQTELLRSRSMKKQAPANDFAVTLKQVDMFLAKGQPEEAKLLLIELLEKYPEQKVQLAPKYKELLGNNMGLK</sequence>
<accession>A0A0N1MU98</accession>
<name>A0A0N1MU98_9GAMM</name>
<dbReference type="RefSeq" id="WP_054455279.1">
    <property type="nucleotide sequence ID" value="NZ_LHPH01000020.1"/>
</dbReference>
<gene>
    <name evidence="1" type="ORF">ADS77_15740</name>
</gene>
<dbReference type="AlphaFoldDB" id="A0A0N1MU98"/>
<reference evidence="1 2" key="1">
    <citation type="submission" date="2015-08" db="EMBL/GenBank/DDBJ databases">
        <title>Draft Genome Sequence of Pseudoalteromonas porphyrae UCD-SED14.</title>
        <authorList>
            <person name="Coil D.A."/>
            <person name="Jospin G."/>
            <person name="Lee R.D."/>
            <person name="Eisen J.A."/>
        </authorList>
    </citation>
    <scope>NUCLEOTIDE SEQUENCE [LARGE SCALE GENOMIC DNA]</scope>
    <source>
        <strain evidence="1 2">UCD-SED14</strain>
    </source>
</reference>
<protein>
    <submittedName>
        <fullName evidence="1">Uncharacterized protein</fullName>
    </submittedName>
</protein>
<organism evidence="1 2">
    <name type="scientific">Pseudoalteromonas porphyrae</name>
    <dbReference type="NCBI Taxonomy" id="187330"/>
    <lineage>
        <taxon>Bacteria</taxon>
        <taxon>Pseudomonadati</taxon>
        <taxon>Pseudomonadota</taxon>
        <taxon>Gammaproteobacteria</taxon>
        <taxon>Alteromonadales</taxon>
        <taxon>Pseudoalteromonadaceae</taxon>
        <taxon>Pseudoalteromonas</taxon>
    </lineage>
</organism>
<keyword evidence="2" id="KW-1185">Reference proteome</keyword>
<comment type="caution">
    <text evidence="1">The sequence shown here is derived from an EMBL/GenBank/DDBJ whole genome shotgun (WGS) entry which is preliminary data.</text>
</comment>